<dbReference type="EMBL" id="JAXAVX010000005">
    <property type="protein sequence ID" value="MDX8152186.1"/>
    <property type="molecule type" value="Genomic_DNA"/>
</dbReference>
<dbReference type="InterPro" id="IPR009057">
    <property type="entry name" value="Homeodomain-like_sf"/>
</dbReference>
<comment type="caution">
    <text evidence="5">The sequence shown here is derived from an EMBL/GenBank/DDBJ whole genome shotgun (WGS) entry which is preliminary data.</text>
</comment>
<evidence type="ECO:0000259" key="4">
    <source>
        <dbReference type="PROSITE" id="PS50977"/>
    </source>
</evidence>
<dbReference type="PANTHER" id="PTHR30055:SF226">
    <property type="entry name" value="HTH-TYPE TRANSCRIPTIONAL REGULATOR PKSA"/>
    <property type="match status" value="1"/>
</dbReference>
<dbReference type="SUPFAM" id="SSF46689">
    <property type="entry name" value="Homeodomain-like"/>
    <property type="match status" value="1"/>
</dbReference>
<feature type="domain" description="HTH tetR-type" evidence="4">
    <location>
        <begin position="29"/>
        <end position="89"/>
    </location>
</feature>
<dbReference type="SUPFAM" id="SSF48498">
    <property type="entry name" value="Tetracyclin repressor-like, C-terminal domain"/>
    <property type="match status" value="1"/>
</dbReference>
<sequence>MSVPSAPSKRAAPDDRRPAATPRRRLSGAARRGAILRGALGVFAARGYDGASMAELGTAAGVTRTVLYDHFRSKQELYVALVEQQNALFLGHVGARITGEGSTSERMRATIDAVFHFAQAHPAAWALLFGAMTGGDDAVADTRRALRAGQVEAVAALLARDAHEAGLDRDPAQMAVIVEMLIGALTGAVAWWRREPSATRDAVVDAAMELLWTGLGRPAAERERR</sequence>
<feature type="region of interest" description="Disordered" evidence="3">
    <location>
        <begin position="1"/>
        <end position="28"/>
    </location>
</feature>
<protein>
    <submittedName>
        <fullName evidence="5">TetR/AcrR family transcriptional regulator</fullName>
    </submittedName>
</protein>
<gene>
    <name evidence="5" type="ORF">SK069_11315</name>
</gene>
<dbReference type="InterPro" id="IPR041669">
    <property type="entry name" value="TetR_C_15"/>
</dbReference>
<dbReference type="Pfam" id="PF00440">
    <property type="entry name" value="TetR_N"/>
    <property type="match status" value="1"/>
</dbReference>
<dbReference type="InterPro" id="IPR023772">
    <property type="entry name" value="DNA-bd_HTH_TetR-type_CS"/>
</dbReference>
<dbReference type="PROSITE" id="PS01081">
    <property type="entry name" value="HTH_TETR_1"/>
    <property type="match status" value="1"/>
</dbReference>
<keyword evidence="6" id="KW-1185">Reference proteome</keyword>
<organism evidence="5 6">
    <name type="scientific">Patulibacter brassicae</name>
    <dbReference type="NCBI Taxonomy" id="1705717"/>
    <lineage>
        <taxon>Bacteria</taxon>
        <taxon>Bacillati</taxon>
        <taxon>Actinomycetota</taxon>
        <taxon>Thermoleophilia</taxon>
        <taxon>Solirubrobacterales</taxon>
        <taxon>Patulibacteraceae</taxon>
        <taxon>Patulibacter</taxon>
    </lineage>
</organism>
<evidence type="ECO:0000256" key="3">
    <source>
        <dbReference type="SAM" id="MobiDB-lite"/>
    </source>
</evidence>
<dbReference type="PANTHER" id="PTHR30055">
    <property type="entry name" value="HTH-TYPE TRANSCRIPTIONAL REGULATOR RUTR"/>
    <property type="match status" value="1"/>
</dbReference>
<accession>A0ABU4VK09</accession>
<evidence type="ECO:0000313" key="5">
    <source>
        <dbReference type="EMBL" id="MDX8152186.1"/>
    </source>
</evidence>
<dbReference type="Gene3D" id="1.10.357.10">
    <property type="entry name" value="Tetracycline Repressor, domain 2"/>
    <property type="match status" value="1"/>
</dbReference>
<dbReference type="InterPro" id="IPR001647">
    <property type="entry name" value="HTH_TetR"/>
</dbReference>
<dbReference type="InterPro" id="IPR050109">
    <property type="entry name" value="HTH-type_TetR-like_transc_reg"/>
</dbReference>
<dbReference type="Pfam" id="PF17918">
    <property type="entry name" value="TetR_C_15"/>
    <property type="match status" value="1"/>
</dbReference>
<evidence type="ECO:0000256" key="1">
    <source>
        <dbReference type="ARBA" id="ARBA00023125"/>
    </source>
</evidence>
<keyword evidence="1 2" id="KW-0238">DNA-binding</keyword>
<dbReference type="RefSeq" id="WP_319954342.1">
    <property type="nucleotide sequence ID" value="NZ_JAXAVX010000005.1"/>
</dbReference>
<proteinExistence type="predicted"/>
<evidence type="ECO:0000313" key="6">
    <source>
        <dbReference type="Proteomes" id="UP001277761"/>
    </source>
</evidence>
<dbReference type="PRINTS" id="PR00455">
    <property type="entry name" value="HTHTETR"/>
</dbReference>
<name>A0ABU4VK09_9ACTN</name>
<evidence type="ECO:0000256" key="2">
    <source>
        <dbReference type="PROSITE-ProRule" id="PRU00335"/>
    </source>
</evidence>
<dbReference type="InterPro" id="IPR036271">
    <property type="entry name" value="Tet_transcr_reg_TetR-rel_C_sf"/>
</dbReference>
<dbReference type="Proteomes" id="UP001277761">
    <property type="component" value="Unassembled WGS sequence"/>
</dbReference>
<dbReference type="PROSITE" id="PS50977">
    <property type="entry name" value="HTH_TETR_2"/>
    <property type="match status" value="1"/>
</dbReference>
<feature type="DNA-binding region" description="H-T-H motif" evidence="2">
    <location>
        <begin position="52"/>
        <end position="71"/>
    </location>
</feature>
<reference evidence="5 6" key="1">
    <citation type="submission" date="2023-11" db="EMBL/GenBank/DDBJ databases">
        <authorList>
            <person name="Xu M."/>
            <person name="Jiang T."/>
        </authorList>
    </citation>
    <scope>NUCLEOTIDE SEQUENCE [LARGE SCALE GENOMIC DNA]</scope>
    <source>
        <strain evidence="5 6">SD</strain>
    </source>
</reference>